<gene>
    <name evidence="8" type="ORF">SAMN04487940_103226</name>
</gene>
<dbReference type="RefSeq" id="WP_074835684.1">
    <property type="nucleotide sequence ID" value="NZ_FNYY01000003.1"/>
</dbReference>
<feature type="binding site" evidence="4">
    <location>
        <position position="219"/>
    </location>
    <ligand>
        <name>FAD</name>
        <dbReference type="ChEBI" id="CHEBI:57692"/>
    </ligand>
</feature>
<dbReference type="GO" id="GO:0071949">
    <property type="term" value="F:FAD binding"/>
    <property type="evidence" value="ECO:0007669"/>
    <property type="project" value="TreeGrafter"/>
</dbReference>
<sequence length="468" mass="53800">MTTLLWFRRDLRLSDHPALTAACKRGPVVPVFIRDTSVDRLGAAPKWRLGLSLEALASMLEDKGSRLILRSGKSSEVLTDLVQDTGATRILCSRSYHPEIERRDFKLKEKFDAQDIEFEMHEGHVIFDPRSVETKSGGPYKVFSPYWKAVKGRDVGANLKAPDKIPTPSQWATSENLNDWNLGQAMRCGAEVVRRYTDPGEAAAQARLARFIDEDVAGYKDRRDFPADDATSGLSEYLTYGEISPRQCWHAGQRARHEGKPGAEAFLRELGWREFAYHLMVNMPRILTDNWREEWDGFPWRDDERAAEIKAWKQARTGIPLVDAGLREMYVTGRMHNRVRMIVASYLTKHLMTHWKVGLRWFEDCLTDWDPASNAMGWQWVAGSGPDAAPYFRVFNPVTQREKFDPRRAYVTRWIAEGQDDPPETALAYFESIPRRWNMSPDDPYPEPVVRLDEGRQRALTAYENRGF</sequence>
<feature type="binding site" evidence="4">
    <location>
        <begin position="368"/>
        <end position="370"/>
    </location>
    <ligand>
        <name>FAD</name>
        <dbReference type="ChEBI" id="CHEBI:57692"/>
    </ligand>
</feature>
<dbReference type="EMBL" id="FNYY01000003">
    <property type="protein sequence ID" value="SEJ10455.1"/>
    <property type="molecule type" value="Genomic_DNA"/>
</dbReference>
<keyword evidence="3 4" id="KW-0274">FAD</keyword>
<dbReference type="PROSITE" id="PS51645">
    <property type="entry name" value="PHR_CRY_ALPHA_BETA"/>
    <property type="match status" value="1"/>
</dbReference>
<keyword evidence="9" id="KW-1185">Reference proteome</keyword>
<evidence type="ECO:0000256" key="2">
    <source>
        <dbReference type="ARBA" id="ARBA00022630"/>
    </source>
</evidence>
<dbReference type="Gene3D" id="1.25.40.80">
    <property type="match status" value="1"/>
</dbReference>
<feature type="binding site" evidence="4">
    <location>
        <position position="266"/>
    </location>
    <ligand>
        <name>FAD</name>
        <dbReference type="ChEBI" id="CHEBI:57692"/>
    </ligand>
</feature>
<dbReference type="InterPro" id="IPR002081">
    <property type="entry name" value="Cryptochrome/DNA_photolyase_1"/>
</dbReference>
<dbReference type="GO" id="GO:0003677">
    <property type="term" value="F:DNA binding"/>
    <property type="evidence" value="ECO:0007669"/>
    <property type="project" value="TreeGrafter"/>
</dbReference>
<keyword evidence="2 4" id="KW-0285">Flavoprotein</keyword>
<evidence type="ECO:0000313" key="9">
    <source>
        <dbReference type="Proteomes" id="UP000182932"/>
    </source>
</evidence>
<evidence type="ECO:0000256" key="4">
    <source>
        <dbReference type="PIRSR" id="PIRSR602081-1"/>
    </source>
</evidence>
<dbReference type="GeneID" id="80817584"/>
<evidence type="ECO:0000313" key="8">
    <source>
        <dbReference type="EMBL" id="SEJ10455.1"/>
    </source>
</evidence>
<feature type="site" description="Electron transfer via tryptophanyl radical" evidence="5">
    <location>
        <position position="355"/>
    </location>
</feature>
<feature type="binding site" evidence="4">
    <location>
        <begin position="231"/>
        <end position="235"/>
    </location>
    <ligand>
        <name>FAD</name>
        <dbReference type="ChEBI" id="CHEBI:57692"/>
    </ligand>
</feature>
<evidence type="ECO:0000256" key="5">
    <source>
        <dbReference type="PIRSR" id="PIRSR602081-2"/>
    </source>
</evidence>
<evidence type="ECO:0000256" key="6">
    <source>
        <dbReference type="RuleBase" id="RU004182"/>
    </source>
</evidence>
<dbReference type="SUPFAM" id="SSF52425">
    <property type="entry name" value="Cryptochrome/photolyase, N-terminal domain"/>
    <property type="match status" value="1"/>
</dbReference>
<dbReference type="InterPro" id="IPR014729">
    <property type="entry name" value="Rossmann-like_a/b/a_fold"/>
</dbReference>
<keyword evidence="6" id="KW-0157">Chromophore</keyword>
<feature type="site" description="Electron transfer via tryptophanyl radical" evidence="5">
    <location>
        <position position="300"/>
    </location>
</feature>
<evidence type="ECO:0000256" key="1">
    <source>
        <dbReference type="ARBA" id="ARBA00001932"/>
    </source>
</evidence>
<dbReference type="InterPro" id="IPR036155">
    <property type="entry name" value="Crypto/Photolyase_N_sf"/>
</dbReference>
<dbReference type="InterPro" id="IPR006050">
    <property type="entry name" value="DNA_photolyase_N"/>
</dbReference>
<dbReference type="InterPro" id="IPR036134">
    <property type="entry name" value="Crypto/Photolyase_FAD-like_sf"/>
</dbReference>
<dbReference type="PANTHER" id="PTHR11455">
    <property type="entry name" value="CRYPTOCHROME"/>
    <property type="match status" value="1"/>
</dbReference>
<dbReference type="Pfam" id="PF03441">
    <property type="entry name" value="FAD_binding_7"/>
    <property type="match status" value="1"/>
</dbReference>
<feature type="domain" description="Photolyase/cryptochrome alpha/beta" evidence="7">
    <location>
        <begin position="1"/>
        <end position="126"/>
    </location>
</feature>
<comment type="caution">
    <text evidence="8">The sequence shown here is derived from an EMBL/GenBank/DDBJ whole genome shotgun (WGS) entry which is preliminary data.</text>
</comment>
<reference evidence="8 9" key="1">
    <citation type="submission" date="2016-10" db="EMBL/GenBank/DDBJ databases">
        <authorList>
            <person name="Varghese N."/>
            <person name="Submissions S."/>
        </authorList>
    </citation>
    <scope>NUCLEOTIDE SEQUENCE [LARGE SCALE GENOMIC DNA]</scope>
    <source>
        <strain evidence="8 9">FF3</strain>
    </source>
</reference>
<dbReference type="Proteomes" id="UP000182932">
    <property type="component" value="Unassembled WGS sequence"/>
</dbReference>
<comment type="similarity">
    <text evidence="6">Belongs to the DNA photolyase family.</text>
</comment>
<dbReference type="PANTHER" id="PTHR11455:SF9">
    <property type="entry name" value="CRYPTOCHROME CIRCADIAN CLOCK 5 ISOFORM X1"/>
    <property type="match status" value="1"/>
</dbReference>
<evidence type="ECO:0000259" key="7">
    <source>
        <dbReference type="PROSITE" id="PS51645"/>
    </source>
</evidence>
<accession>A0A975W8I6</accession>
<name>A0A975W8I6_9RHOB</name>
<dbReference type="GO" id="GO:0009416">
    <property type="term" value="P:response to light stimulus"/>
    <property type="evidence" value="ECO:0007669"/>
    <property type="project" value="TreeGrafter"/>
</dbReference>
<dbReference type="PRINTS" id="PR00147">
    <property type="entry name" value="DNAPHOTLYASE"/>
</dbReference>
<dbReference type="Pfam" id="PF00875">
    <property type="entry name" value="DNA_photolyase"/>
    <property type="match status" value="1"/>
</dbReference>
<evidence type="ECO:0000256" key="3">
    <source>
        <dbReference type="ARBA" id="ARBA00022827"/>
    </source>
</evidence>
<dbReference type="GO" id="GO:0003904">
    <property type="term" value="F:deoxyribodipyrimidine photo-lyase activity"/>
    <property type="evidence" value="ECO:0007669"/>
    <property type="project" value="TreeGrafter"/>
</dbReference>
<dbReference type="SUPFAM" id="SSF48173">
    <property type="entry name" value="Cryptochrome/photolyase FAD-binding domain"/>
    <property type="match status" value="1"/>
</dbReference>
<comment type="cofactor">
    <cofactor evidence="1">
        <name>(6R)-5,10-methylene-5,6,7,8-tetrahydrofolate</name>
        <dbReference type="ChEBI" id="CHEBI:15636"/>
    </cofactor>
</comment>
<dbReference type="InterPro" id="IPR005101">
    <property type="entry name" value="Cryptochr/Photolyase_FAD-bd"/>
</dbReference>
<organism evidence="8 9">
    <name type="scientific">Marinovum algicola</name>
    <dbReference type="NCBI Taxonomy" id="42444"/>
    <lineage>
        <taxon>Bacteria</taxon>
        <taxon>Pseudomonadati</taxon>
        <taxon>Pseudomonadota</taxon>
        <taxon>Alphaproteobacteria</taxon>
        <taxon>Rhodobacterales</taxon>
        <taxon>Roseobacteraceae</taxon>
        <taxon>Marinovum</taxon>
    </lineage>
</organism>
<dbReference type="Gene3D" id="3.40.50.620">
    <property type="entry name" value="HUPs"/>
    <property type="match status" value="1"/>
</dbReference>
<comment type="cofactor">
    <cofactor evidence="4">
        <name>FAD</name>
        <dbReference type="ChEBI" id="CHEBI:57692"/>
    </cofactor>
    <text evidence="4">Binds 1 FAD per subunit.</text>
</comment>
<proteinExistence type="inferred from homology"/>
<dbReference type="AlphaFoldDB" id="A0A975W8I6"/>
<dbReference type="Gene3D" id="1.10.579.10">
    <property type="entry name" value="DNA Cyclobutane Dipyrimidine Photolyase, subunit A, domain 3"/>
    <property type="match status" value="1"/>
</dbReference>
<feature type="site" description="Electron transfer via tryptophanyl radical" evidence="5">
    <location>
        <position position="378"/>
    </location>
</feature>
<protein>
    <submittedName>
        <fullName evidence="8">Deoxyribodipyrimidine photo-lyase</fullName>
    </submittedName>
</protein>